<dbReference type="SMART" id="SM00670">
    <property type="entry name" value="PINc"/>
    <property type="match status" value="1"/>
</dbReference>
<dbReference type="InterPro" id="IPR029060">
    <property type="entry name" value="PIN-like_dom_sf"/>
</dbReference>
<evidence type="ECO:0000259" key="1">
    <source>
        <dbReference type="SMART" id="SM00670"/>
    </source>
</evidence>
<dbReference type="Gene3D" id="3.40.50.1010">
    <property type="entry name" value="5'-nuclease"/>
    <property type="match status" value="1"/>
</dbReference>
<reference evidence="2 3" key="1">
    <citation type="submission" date="2013-11" db="EMBL/GenBank/DDBJ databases">
        <title>Comparative genomics of Ignicoccus.</title>
        <authorList>
            <person name="Podar M."/>
        </authorList>
    </citation>
    <scope>NUCLEOTIDE SEQUENCE [LARGE SCALE GENOMIC DNA]</scope>
    <source>
        <strain evidence="2 3">DSM 13165</strain>
    </source>
</reference>
<dbReference type="Pfam" id="PF01850">
    <property type="entry name" value="PIN"/>
    <property type="match status" value="1"/>
</dbReference>
<dbReference type="KEGG" id="iis:EYM_05915"/>
<dbReference type="EMBL" id="CP006867">
    <property type="protein sequence ID" value="ALU11899.1"/>
    <property type="molecule type" value="Genomic_DNA"/>
</dbReference>
<proteinExistence type="predicted"/>
<evidence type="ECO:0000313" key="3">
    <source>
        <dbReference type="Proteomes" id="UP000060778"/>
    </source>
</evidence>
<gene>
    <name evidence="2" type="ORF">EYM_05915</name>
</gene>
<sequence length="150" mass="17347">MSKVFIDTNIFYNILFETGLTQIARKLLEDYEENMFYTSITVVNELLYISTRKHYQTTGEISGPYSLRRLIASKGYPKLIVDGIRKLLRDLEVEVLIETVGYQDMIETASSLNLLPSDTIIALTCRHYGIDTILTFDEDFKRVPWLKVIP</sequence>
<dbReference type="InterPro" id="IPR002716">
    <property type="entry name" value="PIN_dom"/>
</dbReference>
<dbReference type="AlphaFoldDB" id="A0A0U3E1V0"/>
<dbReference type="RefSeq" id="WP_075050086.1">
    <property type="nucleotide sequence ID" value="NZ_CP006867.1"/>
</dbReference>
<organism evidence="2 3">
    <name type="scientific">Ignicoccus islandicus DSM 13165</name>
    <dbReference type="NCBI Taxonomy" id="940295"/>
    <lineage>
        <taxon>Archaea</taxon>
        <taxon>Thermoproteota</taxon>
        <taxon>Thermoprotei</taxon>
        <taxon>Desulfurococcales</taxon>
        <taxon>Desulfurococcaceae</taxon>
        <taxon>Ignicoccus</taxon>
    </lineage>
</organism>
<protein>
    <submittedName>
        <fullName evidence="2">Twitching motility protein PilT</fullName>
    </submittedName>
</protein>
<dbReference type="Proteomes" id="UP000060778">
    <property type="component" value="Chromosome"/>
</dbReference>
<dbReference type="GeneID" id="30680565"/>
<dbReference type="PANTHER" id="PTHR39677">
    <property type="entry name" value="RIBONUCLEASE VAPC6"/>
    <property type="match status" value="1"/>
</dbReference>
<keyword evidence="3" id="KW-1185">Reference proteome</keyword>
<evidence type="ECO:0000313" key="2">
    <source>
        <dbReference type="EMBL" id="ALU11899.1"/>
    </source>
</evidence>
<feature type="domain" description="PIN" evidence="1">
    <location>
        <begin position="2"/>
        <end position="142"/>
    </location>
</feature>
<name>A0A0U3E1V0_9CREN</name>
<dbReference type="OrthoDB" id="21406at2157"/>
<dbReference type="SUPFAM" id="SSF88723">
    <property type="entry name" value="PIN domain-like"/>
    <property type="match status" value="1"/>
</dbReference>
<dbReference type="PANTHER" id="PTHR39677:SF4">
    <property type="entry name" value="RIBONUCLEASE VAPC6"/>
    <property type="match status" value="1"/>
</dbReference>
<accession>A0A0U3E1V0</accession>